<dbReference type="SUPFAM" id="SSF52540">
    <property type="entry name" value="P-loop containing nucleoside triphosphate hydrolases"/>
    <property type="match status" value="1"/>
</dbReference>
<dbReference type="InterPro" id="IPR027417">
    <property type="entry name" value="P-loop_NTPase"/>
</dbReference>
<dbReference type="Pfam" id="PF07728">
    <property type="entry name" value="AAA_5"/>
    <property type="match status" value="1"/>
</dbReference>
<dbReference type="PANTHER" id="PTHR37291">
    <property type="entry name" value="5-METHYLCYTOSINE-SPECIFIC RESTRICTION ENZYME B"/>
    <property type="match status" value="1"/>
</dbReference>
<evidence type="ECO:0000259" key="1">
    <source>
        <dbReference type="SMART" id="SM00382"/>
    </source>
</evidence>
<evidence type="ECO:0000313" key="2">
    <source>
        <dbReference type="EMBL" id="MDN3701030.1"/>
    </source>
</evidence>
<dbReference type="PANTHER" id="PTHR37291:SF1">
    <property type="entry name" value="TYPE IV METHYL-DIRECTED RESTRICTION ENZYME ECOKMCRB SUBUNIT"/>
    <property type="match status" value="1"/>
</dbReference>
<dbReference type="SMART" id="SM00382">
    <property type="entry name" value="AAA"/>
    <property type="match status" value="1"/>
</dbReference>
<evidence type="ECO:0000313" key="3">
    <source>
        <dbReference type="Proteomes" id="UP001223712"/>
    </source>
</evidence>
<proteinExistence type="predicted"/>
<dbReference type="Gene3D" id="3.40.50.300">
    <property type="entry name" value="P-loop containing nucleotide triphosphate hydrolases"/>
    <property type="match status" value="1"/>
</dbReference>
<reference evidence="3" key="1">
    <citation type="journal article" date="2019" name="Int. J. Syst. Evol. Microbiol.">
        <title>The Global Catalogue of Microorganisms (GCM) 10K type strain sequencing project: providing services to taxonomists for standard genome sequencing and annotation.</title>
        <authorList>
            <consortium name="The Broad Institute Genomics Platform"/>
            <consortium name="The Broad Institute Genome Sequencing Center for Infectious Disease"/>
            <person name="Wu L."/>
            <person name="Ma J."/>
        </authorList>
    </citation>
    <scope>NUCLEOTIDE SEQUENCE [LARGE SCALE GENOMIC DNA]</scope>
    <source>
        <strain evidence="3">CECT 7226</strain>
    </source>
</reference>
<dbReference type="Proteomes" id="UP001223712">
    <property type="component" value="Unassembled WGS sequence"/>
</dbReference>
<protein>
    <submittedName>
        <fullName evidence="2">AAA family ATPase</fullName>
    </submittedName>
</protein>
<dbReference type="InterPro" id="IPR003593">
    <property type="entry name" value="AAA+_ATPase"/>
</dbReference>
<dbReference type="InterPro" id="IPR011704">
    <property type="entry name" value="ATPase_dyneun-rel_AAA"/>
</dbReference>
<organism evidence="2 3">
    <name type="scientific">Vibrio artabrorum</name>
    <dbReference type="NCBI Taxonomy" id="446374"/>
    <lineage>
        <taxon>Bacteria</taxon>
        <taxon>Pseudomonadati</taxon>
        <taxon>Pseudomonadota</taxon>
        <taxon>Gammaproteobacteria</taxon>
        <taxon>Vibrionales</taxon>
        <taxon>Vibrionaceae</taxon>
        <taxon>Vibrio</taxon>
    </lineage>
</organism>
<dbReference type="EMBL" id="JAUFQY010000001">
    <property type="protein sequence ID" value="MDN3701030.1"/>
    <property type="molecule type" value="Genomic_DNA"/>
</dbReference>
<sequence>MSEYLLTWNPKHFITGGDGNESGKLDYEVGDEVRWSCHSKKPKIGDVVYLIRLGTEPRGIIARGKVTKESYLDSGWKNPEKQTAYIQFELEDIRHSCEEGLLPMLLLNSAMPEQQWSPQTSGILVKNEYEEILAELWDSGKNNHSLTQLLSWDKQSHFNPNGWYKDYQDTCQLAKQIKEGKTVSEENVHKLWYEKSNGIASVGQGFMYKRELSNNVSYLQKLTEKIIKSPAKETYESTLKNWRTDGEFDRVLWTVIHRLFGAASPEQYTSIAGRDYLSTVIDCLKKQFQLSIKPTGNWIIDNQKLVEVVNTLIPHDWDVHTRNIHLWNLYEWATKRHKKTEDMDQIQEDGEEYRVEKEITSSSQNVILFGPPGTGKTYKLQQLQAKYKGQTEGVDAYLWLQEKIAPLNWMQVLVLSLLSLGKKAKVSDIVASKYFQTKAKVNNRDGNLSQTAWSYLQKFTVSNSTTVNYKGRGEPAVFDKTSDSVWHLLDDKLELVDELQVLHKELEQGPPPGTVVKRFSSTTFHQSYGYEEFIEGLRASTDGEGNVHYSVEPGEFLKLCRRAEQDPDSQYAMFIDEINRGNISKIFGELISLVETDKRKDGAHPMSVNLAYSGRPFSVPSNVDIIGTMNTADRSIALMDTALRRRFEFIEMMPDIRLFESDGLIDIGNNQYIDLGELLKSLNDRIEALYDREHTLGHAFFFPTYNAAKAGNHDEALSNLAKAFIGKIVPLLQEYFHDNWSKIRLVLGDNQKLGSDRKELQALQFVRREKVEYQRLFGNQYEPDGYASDEYRYTLADQNDDIWTNGECYLAIYKPQLTEVLAAQVMDEN</sequence>
<name>A0ABT8CIV1_9VIBR</name>
<comment type="caution">
    <text evidence="2">The sequence shown here is derived from an EMBL/GenBank/DDBJ whole genome shotgun (WGS) entry which is preliminary data.</text>
</comment>
<accession>A0ABT8CIV1</accession>
<gene>
    <name evidence="2" type="ORF">QWY96_09230</name>
</gene>
<dbReference type="InterPro" id="IPR052934">
    <property type="entry name" value="Methyl-DNA_Rec/Restrict_Enz"/>
</dbReference>
<keyword evidence="3" id="KW-1185">Reference proteome</keyword>
<feature type="domain" description="AAA+ ATPase" evidence="1">
    <location>
        <begin position="362"/>
        <end position="657"/>
    </location>
</feature>
<dbReference type="RefSeq" id="WP_261838086.1">
    <property type="nucleotide sequence ID" value="NZ_AP025458.1"/>
</dbReference>